<sequence length="148" mass="16139">MDPVDLFWPASSLQYTVPTLIFEAIIFTFAAYHGIKGSGGMRSLLLRNKGPFWYGPKPIIHLVFQGSVMYFIAALCSLPVLAFVDSRLGVTMMSVTITHMLLRLRKQGNSDTVGGSSQGTELTTFRATTNGAISLEGGEDIIDILPRP</sequence>
<organism evidence="2 3">
    <name type="scientific">Armillaria novae-zelandiae</name>
    <dbReference type="NCBI Taxonomy" id="153914"/>
    <lineage>
        <taxon>Eukaryota</taxon>
        <taxon>Fungi</taxon>
        <taxon>Dikarya</taxon>
        <taxon>Basidiomycota</taxon>
        <taxon>Agaricomycotina</taxon>
        <taxon>Agaricomycetes</taxon>
        <taxon>Agaricomycetidae</taxon>
        <taxon>Agaricales</taxon>
        <taxon>Marasmiineae</taxon>
        <taxon>Physalacriaceae</taxon>
        <taxon>Armillaria</taxon>
    </lineage>
</organism>
<dbReference type="Proteomes" id="UP001175227">
    <property type="component" value="Unassembled WGS sequence"/>
</dbReference>
<keyword evidence="3" id="KW-1185">Reference proteome</keyword>
<accession>A0AA39NJI0</accession>
<dbReference type="AlphaFoldDB" id="A0AA39NJI0"/>
<evidence type="ECO:0000313" key="3">
    <source>
        <dbReference type="Proteomes" id="UP001175227"/>
    </source>
</evidence>
<keyword evidence="1" id="KW-0812">Transmembrane</keyword>
<gene>
    <name evidence="2" type="ORF">IW261DRAFT_1113259</name>
</gene>
<name>A0AA39NJI0_9AGAR</name>
<evidence type="ECO:0000313" key="2">
    <source>
        <dbReference type="EMBL" id="KAK0466699.1"/>
    </source>
</evidence>
<keyword evidence="1" id="KW-0472">Membrane</keyword>
<proteinExistence type="predicted"/>
<reference evidence="2" key="1">
    <citation type="submission" date="2023-06" db="EMBL/GenBank/DDBJ databases">
        <authorList>
            <consortium name="Lawrence Berkeley National Laboratory"/>
            <person name="Ahrendt S."/>
            <person name="Sahu N."/>
            <person name="Indic B."/>
            <person name="Wong-Bajracharya J."/>
            <person name="Merenyi Z."/>
            <person name="Ke H.-M."/>
            <person name="Monk M."/>
            <person name="Kocsube S."/>
            <person name="Drula E."/>
            <person name="Lipzen A."/>
            <person name="Balint B."/>
            <person name="Henrissat B."/>
            <person name="Andreopoulos B."/>
            <person name="Martin F.M."/>
            <person name="Harder C.B."/>
            <person name="Rigling D."/>
            <person name="Ford K.L."/>
            <person name="Foster G.D."/>
            <person name="Pangilinan J."/>
            <person name="Papanicolaou A."/>
            <person name="Barry K."/>
            <person name="LaButti K."/>
            <person name="Viragh M."/>
            <person name="Koriabine M."/>
            <person name="Yan M."/>
            <person name="Riley R."/>
            <person name="Champramary S."/>
            <person name="Plett K.L."/>
            <person name="Tsai I.J."/>
            <person name="Slot J."/>
            <person name="Sipos G."/>
            <person name="Plett J."/>
            <person name="Nagy L.G."/>
            <person name="Grigoriev I.V."/>
        </authorList>
    </citation>
    <scope>NUCLEOTIDE SEQUENCE</scope>
    <source>
        <strain evidence="2">ICMP 16352</strain>
    </source>
</reference>
<feature type="transmembrane region" description="Helical" evidence="1">
    <location>
        <begin position="59"/>
        <end position="82"/>
    </location>
</feature>
<comment type="caution">
    <text evidence="2">The sequence shown here is derived from an EMBL/GenBank/DDBJ whole genome shotgun (WGS) entry which is preliminary data.</text>
</comment>
<feature type="transmembrane region" description="Helical" evidence="1">
    <location>
        <begin position="20"/>
        <end position="38"/>
    </location>
</feature>
<dbReference type="EMBL" id="JAUEPR010000080">
    <property type="protein sequence ID" value="KAK0466699.1"/>
    <property type="molecule type" value="Genomic_DNA"/>
</dbReference>
<protein>
    <submittedName>
        <fullName evidence="2">Uncharacterized protein</fullName>
    </submittedName>
</protein>
<evidence type="ECO:0000256" key="1">
    <source>
        <dbReference type="SAM" id="Phobius"/>
    </source>
</evidence>
<keyword evidence="1" id="KW-1133">Transmembrane helix</keyword>